<dbReference type="EMBL" id="CAJEWN010001692">
    <property type="protein sequence ID" value="CAD2199400.1"/>
    <property type="molecule type" value="Genomic_DNA"/>
</dbReference>
<dbReference type="Proteomes" id="UP000580250">
    <property type="component" value="Unassembled WGS sequence"/>
</dbReference>
<name>A0A6V7XJ94_MELEN</name>
<sequence>MEKAKKELAKYSQKVKNGETIFLFKQCFDLYNSTIGKNKQNTEAIQGKGKNFVDFPGKNQNVPSLQHGSFL</sequence>
<protein>
    <submittedName>
        <fullName evidence="1">Uncharacterized protein</fullName>
    </submittedName>
</protein>
<accession>A0A6V7XJ94</accession>
<organism evidence="1 2">
    <name type="scientific">Meloidogyne enterolobii</name>
    <name type="common">Root-knot nematode worm</name>
    <name type="synonym">Meloidogyne mayaguensis</name>
    <dbReference type="NCBI Taxonomy" id="390850"/>
    <lineage>
        <taxon>Eukaryota</taxon>
        <taxon>Metazoa</taxon>
        <taxon>Ecdysozoa</taxon>
        <taxon>Nematoda</taxon>
        <taxon>Chromadorea</taxon>
        <taxon>Rhabditida</taxon>
        <taxon>Tylenchina</taxon>
        <taxon>Tylenchomorpha</taxon>
        <taxon>Tylenchoidea</taxon>
        <taxon>Meloidogynidae</taxon>
        <taxon>Meloidogyninae</taxon>
        <taxon>Meloidogyne</taxon>
    </lineage>
</organism>
<proteinExistence type="predicted"/>
<reference evidence="1 2" key="1">
    <citation type="submission" date="2020-08" db="EMBL/GenBank/DDBJ databases">
        <authorList>
            <person name="Koutsovoulos G."/>
            <person name="Danchin GJ E."/>
        </authorList>
    </citation>
    <scope>NUCLEOTIDE SEQUENCE [LARGE SCALE GENOMIC DNA]</scope>
</reference>
<evidence type="ECO:0000313" key="2">
    <source>
        <dbReference type="Proteomes" id="UP000580250"/>
    </source>
</evidence>
<dbReference type="AlphaFoldDB" id="A0A6V7XJ94"/>
<gene>
    <name evidence="1" type="ORF">MENT_LOCUS52782</name>
</gene>
<comment type="caution">
    <text evidence="1">The sequence shown here is derived from an EMBL/GenBank/DDBJ whole genome shotgun (WGS) entry which is preliminary data.</text>
</comment>
<evidence type="ECO:0000313" key="1">
    <source>
        <dbReference type="EMBL" id="CAD2199400.1"/>
    </source>
</evidence>